<dbReference type="PANTHER" id="PTHR43381:SF5">
    <property type="entry name" value="TR-TYPE G DOMAIN-CONTAINING PROTEIN"/>
    <property type="match status" value="1"/>
</dbReference>
<feature type="binding site" evidence="9">
    <location>
        <begin position="397"/>
        <end position="401"/>
    </location>
    <ligand>
        <name>GTP</name>
        <dbReference type="ChEBI" id="CHEBI:37565"/>
    </ligand>
</feature>
<feature type="binding site" evidence="9">
    <location>
        <begin position="451"/>
        <end position="454"/>
    </location>
    <ligand>
        <name>GTP</name>
        <dbReference type="ChEBI" id="CHEBI:37565"/>
    </ligand>
</feature>
<evidence type="ECO:0000256" key="10">
    <source>
        <dbReference type="RuleBase" id="RU000644"/>
    </source>
</evidence>
<dbReference type="InterPro" id="IPR000795">
    <property type="entry name" value="T_Tr_GTP-bd_dom"/>
</dbReference>
<comment type="similarity">
    <text evidence="2 9 10">Belongs to the TRAFAC class translation factor GTPase superfamily. Classic translation factor GTPase family. IF-2 subfamily.</text>
</comment>
<dbReference type="NCBIfam" id="TIGR00487">
    <property type="entry name" value="IF-2"/>
    <property type="match status" value="1"/>
</dbReference>
<keyword evidence="6 9" id="KW-0547">Nucleotide-binding</keyword>
<dbReference type="AlphaFoldDB" id="A0A2T0VDE4"/>
<dbReference type="HAMAP" id="MF_00100_B">
    <property type="entry name" value="IF_2_B"/>
    <property type="match status" value="1"/>
</dbReference>
<keyword evidence="4 9" id="KW-0963">Cytoplasm</keyword>
<evidence type="ECO:0000259" key="13">
    <source>
        <dbReference type="PROSITE" id="PS51722"/>
    </source>
</evidence>
<dbReference type="CDD" id="cd03692">
    <property type="entry name" value="mtIF2_IVc"/>
    <property type="match status" value="1"/>
</dbReference>
<dbReference type="InterPro" id="IPR004161">
    <property type="entry name" value="EFTu-like_2"/>
</dbReference>
<feature type="compositionally biased region" description="Basic residues" evidence="12">
    <location>
        <begin position="224"/>
        <end position="238"/>
    </location>
</feature>
<evidence type="ECO:0000256" key="12">
    <source>
        <dbReference type="SAM" id="MobiDB-lite"/>
    </source>
</evidence>
<dbReference type="SUPFAM" id="SSF46955">
    <property type="entry name" value="Putative DNA-binding domain"/>
    <property type="match status" value="1"/>
</dbReference>
<dbReference type="RefSeq" id="WP_106232274.1">
    <property type="nucleotide sequence ID" value="NZ_PVTM01000018.1"/>
</dbReference>
<dbReference type="GO" id="GO:0003924">
    <property type="term" value="F:GTPase activity"/>
    <property type="evidence" value="ECO:0007669"/>
    <property type="project" value="UniProtKB-UniRule"/>
</dbReference>
<accession>A0A2T0VDE4</accession>
<evidence type="ECO:0000256" key="3">
    <source>
        <dbReference type="ARBA" id="ARBA00020675"/>
    </source>
</evidence>
<evidence type="ECO:0000313" key="15">
    <source>
        <dbReference type="Proteomes" id="UP000239896"/>
    </source>
</evidence>
<comment type="subcellular location">
    <subcellularLocation>
        <location evidence="1 9 11">Cytoplasm</location>
    </subcellularLocation>
</comment>
<dbReference type="InterPro" id="IPR036925">
    <property type="entry name" value="TIF_IF2_dom3_sf"/>
</dbReference>
<comment type="caution">
    <text evidence="14">The sequence shown here is derived from an EMBL/GenBank/DDBJ whole genome shotgun (WGS) entry which is preliminary data.</text>
</comment>
<keyword evidence="15" id="KW-1185">Reference proteome</keyword>
<dbReference type="CDD" id="cd01887">
    <property type="entry name" value="IF2_eIF5B"/>
    <property type="match status" value="1"/>
</dbReference>
<dbReference type="PANTHER" id="PTHR43381">
    <property type="entry name" value="TRANSLATION INITIATION FACTOR IF-2-RELATED"/>
    <property type="match status" value="1"/>
</dbReference>
<reference evidence="14 15" key="1">
    <citation type="submission" date="2018-03" db="EMBL/GenBank/DDBJ databases">
        <title>Comparative analysis of microorganisms from saline springs in Andes Mountain Range, Colombia.</title>
        <authorList>
            <person name="Rubin E."/>
        </authorList>
    </citation>
    <scope>NUCLEOTIDE SEQUENCE [LARGE SCALE GENOMIC DNA]</scope>
    <source>
        <strain evidence="14 15">USBA 854</strain>
    </source>
</reference>
<dbReference type="SUPFAM" id="SSF52540">
    <property type="entry name" value="P-loop containing nucleoside triphosphate hydrolases"/>
    <property type="match status" value="1"/>
</dbReference>
<dbReference type="Gene3D" id="2.40.30.10">
    <property type="entry name" value="Translation factors"/>
    <property type="match status" value="2"/>
</dbReference>
<dbReference type="FunFam" id="3.40.50.300:FF:000019">
    <property type="entry name" value="Translation initiation factor IF-2"/>
    <property type="match status" value="1"/>
</dbReference>
<feature type="compositionally biased region" description="Basic residues" evidence="12">
    <location>
        <begin position="192"/>
        <end position="206"/>
    </location>
</feature>
<sequence>MSEMTVKDFAAKVGRDVPRLLEQMKEAGLGQKAESDAVSEEDKRQLLDYLTKSHGGSGAGAKNRITLTRKTRSRIKTGERGKSIEVQVRKKRTYVKRAEEETQPEPTEDAGPRQLVGDMADSQQAQAAQDAREAEEAKARAAEESAREAAAKLEAEKAAAEPEIPVPELDTAQPAEEPPAPPKEGRPESRRAAVKKATTKAGAGKKGRGERDEDDHGDREERRRGGKKAKRAERRGGRRGGASQGGGGKHGFQKPTQPIVREVSIPESISVADLADKMSIKANEVIKAMFTMGAAVTINQTIDQDTAAIVVEEMGHKPKLVKDDALETEVLEGISYEGEEITRSPVVTVMGHVDHGKTSLLDYIRKAKVATGEAGGITQHIGAYHVEDDHGGVTFLDTPGHAAFTAMRARGAKATDVVVLVVAADDGVMPQTIEAIEHSKAAEVPMVVAVNKIDKSGADPDRVKNELSQHGVISEEWGGDTQFVHVSAHTGEGIEELLEAIQLVSEVLELKAVPEAPGKGVVVESRLDKGRGPVATVLVQNGTLKKGDIVLAGLHYGRVRALTNELGKQVDEAGPSTPVEIQGLDGTPEAGDDFMVLADEKKAREVANFRQGKYREVRLARQQKAKLENMFSQMGQDVAAKLNIVLKADVQGSLEAIKGALEELSTDEVEVAVVSSGVGGITGTDANLALASDAIVVGFNVRADAAAREIIEREGLDLRYYSVIYQLIDEVKQAMSGMLAPEWKEEIVGVAEVRDVFRAPKIGAVAGCMVVEGSVFRNKKIRVLRDNVVIYEGELESLRRFKDDVQEVRNGMECGIGVKNYNDVQVGDKIEVFDQVKVERTL</sequence>
<feature type="domain" description="Tr-type G" evidence="13">
    <location>
        <begin position="342"/>
        <end position="511"/>
    </location>
</feature>
<dbReference type="Gene3D" id="3.40.50.10050">
    <property type="entry name" value="Translation initiation factor IF- 2, domain 3"/>
    <property type="match status" value="1"/>
</dbReference>
<evidence type="ECO:0000256" key="8">
    <source>
        <dbReference type="ARBA" id="ARBA00023134"/>
    </source>
</evidence>
<evidence type="ECO:0000256" key="6">
    <source>
        <dbReference type="ARBA" id="ARBA00022741"/>
    </source>
</evidence>
<dbReference type="Pfam" id="PF03144">
    <property type="entry name" value="GTP_EFTU_D2"/>
    <property type="match status" value="1"/>
</dbReference>
<evidence type="ECO:0000256" key="7">
    <source>
        <dbReference type="ARBA" id="ARBA00022917"/>
    </source>
</evidence>
<dbReference type="Pfam" id="PF00009">
    <property type="entry name" value="GTP_EFTU"/>
    <property type="match status" value="1"/>
</dbReference>
<protein>
    <recommendedName>
        <fullName evidence="3 9">Translation initiation factor IF-2</fullName>
    </recommendedName>
</protein>
<keyword evidence="7 9" id="KW-0648">Protein biosynthesis</keyword>
<evidence type="ECO:0000256" key="1">
    <source>
        <dbReference type="ARBA" id="ARBA00004496"/>
    </source>
</evidence>
<dbReference type="Gene3D" id="3.40.50.300">
    <property type="entry name" value="P-loop containing nucleotide triphosphate hydrolases"/>
    <property type="match status" value="1"/>
</dbReference>
<dbReference type="FunFam" id="2.40.30.10:FF:000008">
    <property type="entry name" value="Translation initiation factor IF-2"/>
    <property type="match status" value="1"/>
</dbReference>
<dbReference type="PROSITE" id="PS51722">
    <property type="entry name" value="G_TR_2"/>
    <property type="match status" value="1"/>
</dbReference>
<dbReference type="Pfam" id="PF22042">
    <property type="entry name" value="EF-G_D2"/>
    <property type="match status" value="1"/>
</dbReference>
<dbReference type="CDD" id="cd03702">
    <property type="entry name" value="IF2_mtIF2_II"/>
    <property type="match status" value="1"/>
</dbReference>
<proteinExistence type="inferred from homology"/>
<comment type="function">
    <text evidence="9 10">One of the essential components for the initiation of protein synthesis. Protects formylmethionyl-tRNA from spontaneous hydrolysis and promotes its binding to the 30S ribosomal subunits. Also involved in the hydrolysis of GTP during the formation of the 70S ribosomal complex.</text>
</comment>
<dbReference type="GO" id="GO:0005525">
    <property type="term" value="F:GTP binding"/>
    <property type="evidence" value="ECO:0007669"/>
    <property type="project" value="UniProtKB-KW"/>
</dbReference>
<dbReference type="InterPro" id="IPR015760">
    <property type="entry name" value="TIF_IF2"/>
</dbReference>
<evidence type="ECO:0000256" key="9">
    <source>
        <dbReference type="HAMAP-Rule" id="MF_00100"/>
    </source>
</evidence>
<feature type="compositionally biased region" description="Basic and acidic residues" evidence="12">
    <location>
        <begin position="130"/>
        <end position="160"/>
    </location>
</feature>
<evidence type="ECO:0000256" key="11">
    <source>
        <dbReference type="RuleBase" id="RU000645"/>
    </source>
</evidence>
<dbReference type="InterPro" id="IPR013575">
    <property type="entry name" value="IF2_assoc_dom_bac"/>
</dbReference>
<dbReference type="Gene3D" id="3.30.56.50">
    <property type="entry name" value="Putative DNA-binding domain, N-terminal subdomain of bacterial translation initiation factor IF2"/>
    <property type="match status" value="1"/>
</dbReference>
<dbReference type="FunFam" id="2.40.30.10:FF:000007">
    <property type="entry name" value="Translation initiation factor IF-2"/>
    <property type="match status" value="1"/>
</dbReference>
<dbReference type="SUPFAM" id="SSF52156">
    <property type="entry name" value="Initiation factor IF2/eIF5b, domain 3"/>
    <property type="match status" value="1"/>
</dbReference>
<dbReference type="InterPro" id="IPR005225">
    <property type="entry name" value="Small_GTP-bd"/>
</dbReference>
<dbReference type="InterPro" id="IPR000178">
    <property type="entry name" value="TF_IF2_bacterial-like"/>
</dbReference>
<keyword evidence="8 9" id="KW-0342">GTP-binding</keyword>
<dbReference type="GO" id="GO:0005829">
    <property type="term" value="C:cytosol"/>
    <property type="evidence" value="ECO:0007669"/>
    <property type="project" value="TreeGrafter"/>
</dbReference>
<evidence type="ECO:0000313" key="14">
    <source>
        <dbReference type="EMBL" id="PRY68193.1"/>
    </source>
</evidence>
<feature type="region of interest" description="G-domain" evidence="9">
    <location>
        <begin position="345"/>
        <end position="493"/>
    </location>
</feature>
<evidence type="ECO:0000256" key="5">
    <source>
        <dbReference type="ARBA" id="ARBA00022540"/>
    </source>
</evidence>
<dbReference type="PROSITE" id="PS01176">
    <property type="entry name" value="IF2"/>
    <property type="match status" value="1"/>
</dbReference>
<dbReference type="InterPro" id="IPR009061">
    <property type="entry name" value="DNA-bd_dom_put_sf"/>
</dbReference>
<dbReference type="Pfam" id="PF04760">
    <property type="entry name" value="IF2_N"/>
    <property type="match status" value="2"/>
</dbReference>
<dbReference type="Proteomes" id="UP000239896">
    <property type="component" value="Unassembled WGS sequence"/>
</dbReference>
<dbReference type="InterPro" id="IPR044145">
    <property type="entry name" value="IF2_II"/>
</dbReference>
<dbReference type="Pfam" id="PF08364">
    <property type="entry name" value="IF2_assoc"/>
    <property type="match status" value="1"/>
</dbReference>
<feature type="compositionally biased region" description="Basic and acidic residues" evidence="12">
    <location>
        <begin position="207"/>
        <end position="223"/>
    </location>
</feature>
<dbReference type="InterPro" id="IPR053905">
    <property type="entry name" value="EF-G-like_DII"/>
</dbReference>
<dbReference type="SUPFAM" id="SSF50447">
    <property type="entry name" value="Translation proteins"/>
    <property type="match status" value="2"/>
</dbReference>
<feature type="compositionally biased region" description="Gly residues" evidence="12">
    <location>
        <begin position="239"/>
        <end position="250"/>
    </location>
</feature>
<dbReference type="Pfam" id="PF11987">
    <property type="entry name" value="IF-2"/>
    <property type="match status" value="1"/>
</dbReference>
<dbReference type="InterPro" id="IPR023115">
    <property type="entry name" value="TIF_IF2_dom3"/>
</dbReference>
<dbReference type="GO" id="GO:0003743">
    <property type="term" value="F:translation initiation factor activity"/>
    <property type="evidence" value="ECO:0007669"/>
    <property type="project" value="UniProtKB-UniRule"/>
</dbReference>
<gene>
    <name evidence="9" type="primary">infB</name>
    <name evidence="14" type="ORF">BCL64_11831</name>
</gene>
<dbReference type="NCBIfam" id="TIGR00231">
    <property type="entry name" value="small_GTP"/>
    <property type="match status" value="1"/>
</dbReference>
<dbReference type="EMBL" id="PVTM01000018">
    <property type="protein sequence ID" value="PRY68193.1"/>
    <property type="molecule type" value="Genomic_DNA"/>
</dbReference>
<feature type="compositionally biased region" description="Low complexity" evidence="12">
    <location>
        <begin position="120"/>
        <end position="129"/>
    </location>
</feature>
<keyword evidence="5 9" id="KW-0396">Initiation factor</keyword>
<evidence type="ECO:0000256" key="2">
    <source>
        <dbReference type="ARBA" id="ARBA00007733"/>
    </source>
</evidence>
<dbReference type="InterPro" id="IPR006847">
    <property type="entry name" value="IF2_N"/>
</dbReference>
<organism evidence="14 15">
    <name type="scientific">Halomonas ventosae</name>
    <dbReference type="NCBI Taxonomy" id="229007"/>
    <lineage>
        <taxon>Bacteria</taxon>
        <taxon>Pseudomonadati</taxon>
        <taxon>Pseudomonadota</taxon>
        <taxon>Gammaproteobacteria</taxon>
        <taxon>Oceanospirillales</taxon>
        <taxon>Halomonadaceae</taxon>
        <taxon>Halomonas</taxon>
    </lineage>
</organism>
<dbReference type="FunFam" id="3.40.50.10050:FF:000001">
    <property type="entry name" value="Translation initiation factor IF-2"/>
    <property type="match status" value="1"/>
</dbReference>
<dbReference type="InterPro" id="IPR009000">
    <property type="entry name" value="Transl_B-barrel_sf"/>
</dbReference>
<feature type="region of interest" description="Disordered" evidence="12">
    <location>
        <begin position="50"/>
        <end position="260"/>
    </location>
</feature>
<name>A0A2T0VDE4_9GAMM</name>
<evidence type="ECO:0000256" key="4">
    <source>
        <dbReference type="ARBA" id="ARBA00022490"/>
    </source>
</evidence>
<dbReference type="InterPro" id="IPR027417">
    <property type="entry name" value="P-loop_NTPase"/>
</dbReference>
<feature type="binding site" evidence="9">
    <location>
        <begin position="351"/>
        <end position="358"/>
    </location>
    <ligand>
        <name>GTP</name>
        <dbReference type="ChEBI" id="CHEBI:37565"/>
    </ligand>
</feature>